<dbReference type="SUPFAM" id="SSF81624">
    <property type="entry name" value="N-terminal domain of MutM-like DNA repair proteins"/>
    <property type="match status" value="1"/>
</dbReference>
<evidence type="ECO:0000256" key="19">
    <source>
        <dbReference type="ARBA" id="ARBA00023268"/>
    </source>
</evidence>
<evidence type="ECO:0000256" key="20">
    <source>
        <dbReference type="ARBA" id="ARBA00023295"/>
    </source>
</evidence>
<feature type="binding site" evidence="23">
    <location>
        <position position="92"/>
    </location>
    <ligand>
        <name>DNA</name>
        <dbReference type="ChEBI" id="CHEBI:16991"/>
    </ligand>
</feature>
<evidence type="ECO:0000256" key="18">
    <source>
        <dbReference type="ARBA" id="ARBA00023239"/>
    </source>
</evidence>
<keyword evidence="8 24" id="KW-0547">Nucleotide-binding</keyword>
<comment type="catalytic activity">
    <reaction evidence="21 23">
        <text>2'-deoxyribonucleotide-(2'-deoxyribose 5'-phosphate)-2'-deoxyribonucleotide-DNA = a 3'-end 2'-deoxyribonucleotide-(2,3-dehydro-2,3-deoxyribose 5'-phosphate)-DNA + a 5'-end 5'-phospho-2'-deoxyribonucleoside-DNA + H(+)</text>
        <dbReference type="Rhea" id="RHEA:66592"/>
        <dbReference type="Rhea" id="RHEA-COMP:13180"/>
        <dbReference type="Rhea" id="RHEA-COMP:16897"/>
        <dbReference type="Rhea" id="RHEA-COMP:17067"/>
        <dbReference type="ChEBI" id="CHEBI:15378"/>
        <dbReference type="ChEBI" id="CHEBI:136412"/>
        <dbReference type="ChEBI" id="CHEBI:157695"/>
        <dbReference type="ChEBI" id="CHEBI:167181"/>
        <dbReference type="EC" id="4.2.99.18"/>
    </reaction>
</comment>
<dbReference type="GO" id="GO:0006284">
    <property type="term" value="P:base-excision repair"/>
    <property type="evidence" value="ECO:0007669"/>
    <property type="project" value="InterPro"/>
</dbReference>
<dbReference type="UniPathway" id="UPA00241">
    <property type="reaction ID" value="UER00356"/>
</dbReference>
<evidence type="ECO:0000313" key="27">
    <source>
        <dbReference type="EMBL" id="KRK49214.1"/>
    </source>
</evidence>
<dbReference type="GO" id="GO:0004140">
    <property type="term" value="F:dephospho-CoA kinase activity"/>
    <property type="evidence" value="ECO:0007669"/>
    <property type="project" value="UniProtKB-UniRule"/>
</dbReference>
<evidence type="ECO:0000256" key="4">
    <source>
        <dbReference type="ARBA" id="ARBA00011245"/>
    </source>
</evidence>
<dbReference type="SUPFAM" id="SSF52540">
    <property type="entry name" value="P-loop containing nucleoside triphosphate hydrolases"/>
    <property type="match status" value="1"/>
</dbReference>
<evidence type="ECO:0000256" key="3">
    <source>
        <dbReference type="ARBA" id="ARBA00009409"/>
    </source>
</evidence>
<dbReference type="CDD" id="cd08966">
    <property type="entry name" value="EcFpg-like_N"/>
    <property type="match status" value="1"/>
</dbReference>
<evidence type="ECO:0000256" key="17">
    <source>
        <dbReference type="ARBA" id="ARBA00023204"/>
    </source>
</evidence>
<keyword evidence="6 24" id="KW-0808">Transferase</keyword>
<dbReference type="Gene3D" id="3.20.190.10">
    <property type="entry name" value="MutM-like, N-terminal"/>
    <property type="match status" value="1"/>
</dbReference>
<comment type="subunit">
    <text evidence="4 23">Monomer.</text>
</comment>
<evidence type="ECO:0000256" key="22">
    <source>
        <dbReference type="ARBA" id="ARBA00060177"/>
    </source>
</evidence>
<dbReference type="CDD" id="cd02022">
    <property type="entry name" value="DPCK"/>
    <property type="match status" value="1"/>
</dbReference>
<feature type="active site" description="Proton donor; for delta-elimination activity" evidence="23">
    <location>
        <position position="263"/>
    </location>
</feature>
<dbReference type="PROSITE" id="PS51068">
    <property type="entry name" value="FPG_CAT"/>
    <property type="match status" value="1"/>
</dbReference>
<comment type="function">
    <text evidence="23">Involved in base excision repair of DNA damaged by oxidation or by mutagenic agents. Acts as DNA glycosylase that recognizes and removes damaged bases. Has a preference for oxidized purines, such as 7,8-dihydro-8-oxoguanine (8-oxoG). Has AP (apurinic/apyrimidinic) lyase activity and introduces nicks in the DNA strand. Cleaves the DNA backbone by beta-delta elimination to generate a single-strand break at the site of the removed base with both 3'- and 5'-phosphates.</text>
</comment>
<dbReference type="FunFam" id="1.10.8.50:FF:000003">
    <property type="entry name" value="Formamidopyrimidine-DNA glycosylase"/>
    <property type="match status" value="1"/>
</dbReference>
<feature type="domain" description="FPG-type" evidence="25">
    <location>
        <begin position="239"/>
        <end position="273"/>
    </location>
</feature>
<comment type="similarity">
    <text evidence="3 23">Belongs to the FPG family.</text>
</comment>
<reference evidence="27 28" key="1">
    <citation type="journal article" date="2015" name="Genome Announc.">
        <title>Expanding the biotechnology potential of lactobacilli through comparative genomics of 213 strains and associated genera.</title>
        <authorList>
            <person name="Sun Z."/>
            <person name="Harris H.M."/>
            <person name="McCann A."/>
            <person name="Guo C."/>
            <person name="Argimon S."/>
            <person name="Zhang W."/>
            <person name="Yang X."/>
            <person name="Jeffery I.B."/>
            <person name="Cooney J.C."/>
            <person name="Kagawa T.F."/>
            <person name="Liu W."/>
            <person name="Song Y."/>
            <person name="Salvetti E."/>
            <person name="Wrobel A."/>
            <person name="Rasinkangas P."/>
            <person name="Parkhill J."/>
            <person name="Rea M.C."/>
            <person name="O'Sullivan O."/>
            <person name="Ritari J."/>
            <person name="Douillard F.P."/>
            <person name="Paul Ross R."/>
            <person name="Yang R."/>
            <person name="Briner A.E."/>
            <person name="Felis G.E."/>
            <person name="de Vos W.M."/>
            <person name="Barrangou R."/>
            <person name="Klaenhammer T.R."/>
            <person name="Caufield P.W."/>
            <person name="Cui Y."/>
            <person name="Zhang H."/>
            <person name="O'Toole P.W."/>
        </authorList>
    </citation>
    <scope>NUCLEOTIDE SEQUENCE [LARGE SCALE GENOMIC DNA]</scope>
    <source>
        <strain evidence="27 28">JCM 15530</strain>
    </source>
</reference>
<dbReference type="Pfam" id="PF06831">
    <property type="entry name" value="H2TH"/>
    <property type="match status" value="1"/>
</dbReference>
<feature type="active site" description="Schiff-base intermediate with DNA" evidence="23">
    <location>
        <position position="2"/>
    </location>
</feature>
<dbReference type="Gene3D" id="3.40.50.300">
    <property type="entry name" value="P-loop containing nucleotide triphosphate hydrolases"/>
    <property type="match status" value="1"/>
</dbReference>
<comment type="caution">
    <text evidence="27">The sequence shown here is derived from an EMBL/GenBank/DDBJ whole genome shotgun (WGS) entry which is preliminary data.</text>
</comment>
<dbReference type="InterPro" id="IPR000214">
    <property type="entry name" value="Znf_DNA_glyclase/AP_lyase"/>
</dbReference>
<comment type="subcellular location">
    <subcellularLocation>
        <location evidence="24">Cytoplasm</location>
    </subcellularLocation>
</comment>
<evidence type="ECO:0000256" key="12">
    <source>
        <dbReference type="ARBA" id="ARBA00022801"/>
    </source>
</evidence>
<keyword evidence="19 23" id="KW-0511">Multifunctional enzyme</keyword>
<dbReference type="InterPro" id="IPR015886">
    <property type="entry name" value="H2TH_FPG"/>
</dbReference>
<evidence type="ECO:0000256" key="21">
    <source>
        <dbReference type="ARBA" id="ARBA00044632"/>
    </source>
</evidence>
<keyword evidence="12 23" id="KW-0378">Hydrolase</keyword>
<dbReference type="Pfam" id="PF06827">
    <property type="entry name" value="zf-FPG_IleRS"/>
    <property type="match status" value="1"/>
</dbReference>
<dbReference type="GO" id="GO:0005737">
    <property type="term" value="C:cytoplasm"/>
    <property type="evidence" value="ECO:0007669"/>
    <property type="project" value="UniProtKB-SubCell"/>
</dbReference>
<dbReference type="PANTHER" id="PTHR22993">
    <property type="entry name" value="FORMAMIDOPYRIMIDINE-DNA GLYCOSYLASE"/>
    <property type="match status" value="1"/>
</dbReference>
<evidence type="ECO:0000256" key="7">
    <source>
        <dbReference type="ARBA" id="ARBA00022723"/>
    </source>
</evidence>
<keyword evidence="11 24" id="KW-0418">Kinase</keyword>
<feature type="binding site" evidence="24">
    <location>
        <begin position="291"/>
        <end position="296"/>
    </location>
    <ligand>
        <name>ATP</name>
        <dbReference type="ChEBI" id="CHEBI:30616"/>
    </ligand>
</feature>
<comment type="catalytic activity">
    <reaction evidence="24">
        <text>3'-dephospho-CoA + ATP = ADP + CoA + H(+)</text>
        <dbReference type="Rhea" id="RHEA:18245"/>
        <dbReference type="ChEBI" id="CHEBI:15378"/>
        <dbReference type="ChEBI" id="CHEBI:30616"/>
        <dbReference type="ChEBI" id="CHEBI:57287"/>
        <dbReference type="ChEBI" id="CHEBI:57328"/>
        <dbReference type="ChEBI" id="CHEBI:456216"/>
        <dbReference type="EC" id="2.7.1.24"/>
    </reaction>
</comment>
<evidence type="ECO:0000256" key="10">
    <source>
        <dbReference type="ARBA" id="ARBA00022771"/>
    </source>
</evidence>
<dbReference type="NCBIfam" id="TIGR00152">
    <property type="entry name" value="dephospho-CoA kinase"/>
    <property type="match status" value="1"/>
</dbReference>
<comment type="cofactor">
    <cofactor evidence="23">
        <name>Zn(2+)</name>
        <dbReference type="ChEBI" id="CHEBI:29105"/>
    </cofactor>
    <text evidence="23">Binds 1 zinc ion per subunit.</text>
</comment>
<evidence type="ECO:0000256" key="1">
    <source>
        <dbReference type="ARBA" id="ARBA00001668"/>
    </source>
</evidence>
<keyword evidence="14 24" id="KW-0067">ATP-binding</keyword>
<protein>
    <recommendedName>
        <fullName evidence="23 24">Multifunctional fusion protein</fullName>
    </recommendedName>
    <domain>
        <recommendedName>
            <fullName evidence="23">Formamidopyrimidine-DNA glycosylase</fullName>
            <shortName evidence="23">Fapy-DNA glycosylase</shortName>
            <ecNumber evidence="23">3.2.2.23</ecNumber>
        </recommendedName>
        <alternativeName>
            <fullName evidence="23">DNA-(apurinic or apyrimidinic site) lyase MutM</fullName>
            <shortName evidence="23">AP lyase MutM</shortName>
            <ecNumber evidence="23">4.2.99.18</ecNumber>
        </alternativeName>
    </domain>
    <domain>
        <recommendedName>
            <fullName evidence="24">Dephospho-CoA kinase</fullName>
            <ecNumber evidence="24">2.7.1.24</ecNumber>
        </recommendedName>
        <alternativeName>
            <fullName evidence="24">Dephosphocoenzyme A kinase</fullName>
        </alternativeName>
    </domain>
</protein>
<dbReference type="EC" id="2.7.1.24" evidence="24"/>
<dbReference type="SUPFAM" id="SSF46946">
    <property type="entry name" value="S13-like H2TH domain"/>
    <property type="match status" value="1"/>
</dbReference>
<dbReference type="GO" id="GO:0008270">
    <property type="term" value="F:zinc ion binding"/>
    <property type="evidence" value="ECO:0007669"/>
    <property type="project" value="UniProtKB-UniRule"/>
</dbReference>
<comment type="pathway">
    <text evidence="24">Cofactor biosynthesis; coenzyme A biosynthesis; CoA from (R)-pantothenate: step 5/5.</text>
</comment>
<keyword evidence="17 23" id="KW-0234">DNA repair</keyword>
<dbReference type="GO" id="GO:0140078">
    <property type="term" value="F:class I DNA-(apurinic or apyrimidinic site) endonuclease activity"/>
    <property type="evidence" value="ECO:0007669"/>
    <property type="project" value="UniProtKB-EC"/>
</dbReference>
<dbReference type="Proteomes" id="UP000050911">
    <property type="component" value="Unassembled WGS sequence"/>
</dbReference>
<evidence type="ECO:0000256" key="6">
    <source>
        <dbReference type="ARBA" id="ARBA00022679"/>
    </source>
</evidence>
<sequence length="486" mass="53748">MPELPEVETVRRGLTRLVGGATIQSVTVLYPKMVSPEAATFVADLTGKTIEKIDRRGKYLLFRFNGDLTMVSHLRMEGKYDVQPAGSPVTKHTHVVFTLTDGRELRYTDTRKFGRMRLMATGKETTLPGLATMGPEPTEATLTFDYMKQRFQKSKKAIKPFLLDQSNIAGLGNIYVDETLWMSRIHPLQEVNTLPDFQIRQLRENIIKELNMAILGHGTTVHSFSTAFGEAGEFQNHLRVYGRKGLACQRCGTPIEKTKVAQRGTAFCPACQKYHKHVKQTMILGLTGGIATGKSTVSAVFREFDIPVIDADAIAHSVLAPGSDGVDQVWEAFGDRVFEAGKLNRKALGHIVFNDADELKRLTDITGPLISAAIKAAVSTYRRKHANLVVLDAPTLFEAGYAAKTNEIMVVKISAAQQLQRLMARDDLSEDQAESRIKSQLPLQNKIEKADVVIDNSGSVETTRVQVVEWLDKMGFIKTPAEDSAG</sequence>
<dbReference type="PROSITE" id="PS51219">
    <property type="entry name" value="DPCK"/>
    <property type="match status" value="1"/>
</dbReference>
<keyword evidence="28" id="KW-1185">Reference proteome</keyword>
<evidence type="ECO:0000256" key="13">
    <source>
        <dbReference type="ARBA" id="ARBA00022833"/>
    </source>
</evidence>
<dbReference type="EC" id="4.2.99.18" evidence="23"/>
<evidence type="ECO:0000256" key="11">
    <source>
        <dbReference type="ARBA" id="ARBA00022777"/>
    </source>
</evidence>
<proteinExistence type="inferred from homology"/>
<dbReference type="GO" id="GO:0034039">
    <property type="term" value="F:8-oxo-7,8-dihydroguanine DNA N-glycosylase activity"/>
    <property type="evidence" value="ECO:0007669"/>
    <property type="project" value="TreeGrafter"/>
</dbReference>
<keyword evidence="5 24" id="KW-0963">Cytoplasm</keyword>
<feature type="active site" description="Proton donor" evidence="23">
    <location>
        <position position="3"/>
    </location>
</feature>
<organism evidence="27 28">
    <name type="scientific">Secundilactobacillus kimchicus JCM 15530</name>
    <dbReference type="NCBI Taxonomy" id="1302272"/>
    <lineage>
        <taxon>Bacteria</taxon>
        <taxon>Bacillati</taxon>
        <taxon>Bacillota</taxon>
        <taxon>Bacilli</taxon>
        <taxon>Lactobacillales</taxon>
        <taxon>Lactobacillaceae</taxon>
        <taxon>Secundilactobacillus</taxon>
    </lineage>
</organism>
<evidence type="ECO:0000256" key="14">
    <source>
        <dbReference type="ARBA" id="ARBA00022840"/>
    </source>
</evidence>
<dbReference type="OrthoDB" id="9800855at2"/>
<dbReference type="InterPro" id="IPR001977">
    <property type="entry name" value="Depp_CoAkinase"/>
</dbReference>
<dbReference type="Gene3D" id="1.10.8.50">
    <property type="match status" value="1"/>
</dbReference>
<evidence type="ECO:0000259" key="26">
    <source>
        <dbReference type="PROSITE" id="PS51068"/>
    </source>
</evidence>
<dbReference type="NCBIfam" id="TIGR00577">
    <property type="entry name" value="fpg"/>
    <property type="match status" value="1"/>
</dbReference>
<accession>A0A0R1HQT5</accession>
<comment type="catalytic activity">
    <reaction evidence="1 23">
        <text>Hydrolysis of DNA containing ring-opened 7-methylguanine residues, releasing 2,6-diamino-4-hydroxy-5-(N-methyl)formamidopyrimidine.</text>
        <dbReference type="EC" id="3.2.2.23"/>
    </reaction>
</comment>
<comment type="function">
    <text evidence="22">Involved in base excision repair of DNA damaged by oxidation or by mutagenic agents. Acts as a DNA glycosylase that recognizes and removes damaged bases. Has a preference for oxidized purines, such as 7,8-dihydro-8-oxoguanine (8-oxoG). Has AP (apurinic/apyrimidinic) lyase activity and introduces nicks in the DNA strand. Cleaves the DNA backbone by beta-delta elimination to generate a single-strand break at the site of the removed base with both 3'- and 5'-phosphates.</text>
</comment>
<evidence type="ECO:0000256" key="15">
    <source>
        <dbReference type="ARBA" id="ARBA00022993"/>
    </source>
</evidence>
<dbReference type="FunFam" id="3.20.190.10:FF:000001">
    <property type="entry name" value="Formamidopyrimidine-DNA glycosylase"/>
    <property type="match status" value="1"/>
</dbReference>
<evidence type="ECO:0000256" key="23">
    <source>
        <dbReference type="HAMAP-Rule" id="MF_00103"/>
    </source>
</evidence>
<dbReference type="PROSITE" id="PS01242">
    <property type="entry name" value="ZF_FPG_1"/>
    <property type="match status" value="1"/>
</dbReference>
<dbReference type="GO" id="GO:0003690">
    <property type="term" value="F:double-stranded DNA binding"/>
    <property type="evidence" value="ECO:0007669"/>
    <property type="project" value="UniProtKB-ARBA"/>
</dbReference>
<dbReference type="InterPro" id="IPR015887">
    <property type="entry name" value="DNA_glyclase_Znf_dom_DNA_BS"/>
</dbReference>
<name>A0A0R1HQT5_9LACO</name>
<dbReference type="AlphaFoldDB" id="A0A0R1HQT5"/>
<dbReference type="SMART" id="SM01232">
    <property type="entry name" value="H2TH"/>
    <property type="match status" value="1"/>
</dbReference>
<evidence type="ECO:0000256" key="16">
    <source>
        <dbReference type="ARBA" id="ARBA00023125"/>
    </source>
</evidence>
<evidence type="ECO:0000256" key="9">
    <source>
        <dbReference type="ARBA" id="ARBA00022763"/>
    </source>
</evidence>
<dbReference type="HAMAP" id="MF_00376">
    <property type="entry name" value="Dephospho_CoA_kinase"/>
    <property type="match status" value="1"/>
</dbReference>
<evidence type="ECO:0000313" key="28">
    <source>
        <dbReference type="Proteomes" id="UP000050911"/>
    </source>
</evidence>
<keyword evidence="9 23" id="KW-0227">DNA damage</keyword>
<dbReference type="Pfam" id="PF01121">
    <property type="entry name" value="CoaE"/>
    <property type="match status" value="1"/>
</dbReference>
<dbReference type="STRING" id="1302272.FC96_GL000135"/>
<dbReference type="EC" id="3.2.2.23" evidence="23"/>
<dbReference type="InterPro" id="IPR012319">
    <property type="entry name" value="FPG_cat"/>
</dbReference>
<dbReference type="InterPro" id="IPR020629">
    <property type="entry name" value="FPG_Glyclase"/>
</dbReference>
<dbReference type="SMART" id="SM00898">
    <property type="entry name" value="Fapy_DNA_glyco"/>
    <property type="match status" value="1"/>
</dbReference>
<dbReference type="GO" id="GO:0005524">
    <property type="term" value="F:ATP binding"/>
    <property type="evidence" value="ECO:0007669"/>
    <property type="project" value="UniProtKB-UniRule"/>
</dbReference>
<gene>
    <name evidence="24" type="primary">coaE</name>
    <name evidence="23" type="synonym">fpg</name>
    <name evidence="23" type="synonym">mutM</name>
    <name evidence="27" type="ORF">FC96_GL000135</name>
</gene>
<feature type="active site" description="Proton donor; for beta-elimination activity" evidence="23">
    <location>
        <position position="58"/>
    </location>
</feature>
<dbReference type="InterPro" id="IPR010979">
    <property type="entry name" value="Ribosomal_uS13-like_H2TH"/>
</dbReference>
<dbReference type="PROSITE" id="PS51066">
    <property type="entry name" value="ZF_FPG_2"/>
    <property type="match status" value="1"/>
</dbReference>
<keyword evidence="18 23" id="KW-0456">Lyase</keyword>
<evidence type="ECO:0000256" key="8">
    <source>
        <dbReference type="ARBA" id="ARBA00022741"/>
    </source>
</evidence>
<keyword evidence="10 23" id="KW-0863">Zinc-finger</keyword>
<evidence type="ECO:0000256" key="24">
    <source>
        <dbReference type="HAMAP-Rule" id="MF_00376"/>
    </source>
</evidence>
<keyword evidence="13 23" id="KW-0862">Zinc</keyword>
<feature type="domain" description="Formamidopyrimidine-DNA glycosylase catalytic" evidence="26">
    <location>
        <begin position="2"/>
        <end position="114"/>
    </location>
</feature>
<dbReference type="SUPFAM" id="SSF57716">
    <property type="entry name" value="Glucocorticoid receptor-like (DNA-binding domain)"/>
    <property type="match status" value="1"/>
</dbReference>
<feature type="binding site" evidence="23">
    <location>
        <position position="111"/>
    </location>
    <ligand>
        <name>DNA</name>
        <dbReference type="ChEBI" id="CHEBI:16991"/>
    </ligand>
</feature>
<dbReference type="InterPro" id="IPR035937">
    <property type="entry name" value="FPG_N"/>
</dbReference>
<keyword evidence="20 23" id="KW-0326">Glycosidase</keyword>
<evidence type="ECO:0000259" key="25">
    <source>
        <dbReference type="PROSITE" id="PS51066"/>
    </source>
</evidence>
<dbReference type="Pfam" id="PF01149">
    <property type="entry name" value="Fapy_DNA_glyco"/>
    <property type="match status" value="1"/>
</dbReference>
<dbReference type="InterPro" id="IPR010663">
    <property type="entry name" value="Znf_FPG/IleRS"/>
</dbReference>
<evidence type="ECO:0000256" key="2">
    <source>
        <dbReference type="ARBA" id="ARBA00009018"/>
    </source>
</evidence>
<keyword evidence="16 23" id="KW-0238">DNA-binding</keyword>
<evidence type="ECO:0000256" key="5">
    <source>
        <dbReference type="ARBA" id="ARBA00022490"/>
    </source>
</evidence>
<dbReference type="GO" id="GO:0003684">
    <property type="term" value="F:damaged DNA binding"/>
    <property type="evidence" value="ECO:0007669"/>
    <property type="project" value="InterPro"/>
</dbReference>
<comment type="caution">
    <text evidence="23">Lacks conserved residue(s) required for the propagation of feature annotation.</text>
</comment>
<dbReference type="FunFam" id="3.40.50.300:FF:000991">
    <property type="entry name" value="Dephospho-CoA kinase"/>
    <property type="match status" value="1"/>
</dbReference>
<keyword evidence="15 24" id="KW-0173">Coenzyme A biosynthesis</keyword>
<comment type="similarity">
    <text evidence="2 24">Belongs to the CoaE family.</text>
</comment>
<dbReference type="PANTHER" id="PTHR22993:SF9">
    <property type="entry name" value="FORMAMIDOPYRIMIDINE-DNA GLYCOSYLASE"/>
    <property type="match status" value="1"/>
</dbReference>
<comment type="function">
    <text evidence="24">Catalyzes the phosphorylation of the 3'-hydroxyl group of dephosphocoenzyme A to form coenzyme A.</text>
</comment>
<dbReference type="EMBL" id="AZCX01000001">
    <property type="protein sequence ID" value="KRK49214.1"/>
    <property type="molecule type" value="Genomic_DNA"/>
</dbReference>
<dbReference type="GO" id="GO:0015937">
    <property type="term" value="P:coenzyme A biosynthetic process"/>
    <property type="evidence" value="ECO:0007669"/>
    <property type="project" value="UniProtKB-UniRule"/>
</dbReference>
<keyword evidence="7 23" id="KW-0479">Metal-binding</keyword>
<dbReference type="InterPro" id="IPR027417">
    <property type="entry name" value="P-loop_NTPase"/>
</dbReference>
<dbReference type="HAMAP" id="MF_00103">
    <property type="entry name" value="Fapy_DNA_glycosyl"/>
    <property type="match status" value="1"/>
</dbReference>
<dbReference type="NCBIfam" id="NF002211">
    <property type="entry name" value="PRK01103.1"/>
    <property type="match status" value="1"/>
</dbReference>
<dbReference type="PATRIC" id="fig|1302272.5.peg.132"/>